<dbReference type="CDD" id="cd17546">
    <property type="entry name" value="REC_hyHK_CKI1_RcsC-like"/>
    <property type="match status" value="1"/>
</dbReference>
<dbReference type="PANTHER" id="PTHR45339">
    <property type="entry name" value="HYBRID SIGNAL TRANSDUCTION HISTIDINE KINASE J"/>
    <property type="match status" value="1"/>
</dbReference>
<proteinExistence type="predicted"/>
<dbReference type="Pfam" id="PF00072">
    <property type="entry name" value="Response_reg"/>
    <property type="match status" value="1"/>
</dbReference>
<evidence type="ECO:0000313" key="5">
    <source>
        <dbReference type="EMBL" id="PWY99623.1"/>
    </source>
</evidence>
<dbReference type="AlphaFoldDB" id="A0A317XMR3"/>
<evidence type="ECO:0000313" key="6">
    <source>
        <dbReference type="Proteomes" id="UP000246740"/>
    </source>
</evidence>
<evidence type="ECO:0000256" key="2">
    <source>
        <dbReference type="ARBA" id="ARBA00023012"/>
    </source>
</evidence>
<keyword evidence="6" id="KW-1185">Reference proteome</keyword>
<sequence>FVVLVVDDNAINRKVLSIPLRKQGIEVVEAENGLLAVEAYAAIRPSLVLMDISMPVMDGFEATRQIRSLEMATAIQQNPLLDPPQRARIVAATTHSSERDFQEGKDAGMDDWLLKPIRPSVLVKDILEFR</sequence>
<accession>A0A317XMR3</accession>
<gene>
    <name evidence="5" type="ORF">BCV70DRAFT_142996</name>
</gene>
<dbReference type="InParanoid" id="A0A317XMR3"/>
<evidence type="ECO:0000256" key="3">
    <source>
        <dbReference type="PROSITE-ProRule" id="PRU00169"/>
    </source>
</evidence>
<feature type="modified residue" description="4-aspartylphosphate" evidence="3">
    <location>
        <position position="51"/>
    </location>
</feature>
<keyword evidence="1 3" id="KW-0597">Phosphoprotein</keyword>
<dbReference type="EMBL" id="KZ819194">
    <property type="protein sequence ID" value="PWY99623.1"/>
    <property type="molecule type" value="Genomic_DNA"/>
</dbReference>
<dbReference type="OrthoDB" id="21225at2759"/>
<dbReference type="SMART" id="SM00448">
    <property type="entry name" value="REC"/>
    <property type="match status" value="1"/>
</dbReference>
<dbReference type="Gene3D" id="3.40.50.2300">
    <property type="match status" value="1"/>
</dbReference>
<dbReference type="GO" id="GO:0000160">
    <property type="term" value="P:phosphorelay signal transduction system"/>
    <property type="evidence" value="ECO:0007669"/>
    <property type="project" value="UniProtKB-KW"/>
</dbReference>
<name>A0A317XMR3_9BASI</name>
<dbReference type="Proteomes" id="UP000246740">
    <property type="component" value="Unassembled WGS sequence"/>
</dbReference>
<evidence type="ECO:0000256" key="1">
    <source>
        <dbReference type="ARBA" id="ARBA00022553"/>
    </source>
</evidence>
<protein>
    <submittedName>
        <fullName evidence="5">CheY-like protein</fullName>
    </submittedName>
</protein>
<dbReference type="SUPFAM" id="SSF52172">
    <property type="entry name" value="CheY-like"/>
    <property type="match status" value="1"/>
</dbReference>
<organism evidence="5 6">
    <name type="scientific">Testicularia cyperi</name>
    <dbReference type="NCBI Taxonomy" id="1882483"/>
    <lineage>
        <taxon>Eukaryota</taxon>
        <taxon>Fungi</taxon>
        <taxon>Dikarya</taxon>
        <taxon>Basidiomycota</taxon>
        <taxon>Ustilaginomycotina</taxon>
        <taxon>Ustilaginomycetes</taxon>
        <taxon>Ustilaginales</taxon>
        <taxon>Anthracoideaceae</taxon>
        <taxon>Testicularia</taxon>
    </lineage>
</organism>
<dbReference type="InterPro" id="IPR011006">
    <property type="entry name" value="CheY-like_superfamily"/>
</dbReference>
<feature type="non-terminal residue" evidence="5">
    <location>
        <position position="1"/>
    </location>
</feature>
<feature type="domain" description="Response regulatory" evidence="4">
    <location>
        <begin position="2"/>
        <end position="130"/>
    </location>
</feature>
<keyword evidence="2" id="KW-0902">Two-component regulatory system</keyword>
<evidence type="ECO:0000259" key="4">
    <source>
        <dbReference type="PROSITE" id="PS50110"/>
    </source>
</evidence>
<reference evidence="5 6" key="1">
    <citation type="journal article" date="2018" name="Mol. Biol. Evol.">
        <title>Broad Genomic Sampling Reveals a Smut Pathogenic Ancestry of the Fungal Clade Ustilaginomycotina.</title>
        <authorList>
            <person name="Kijpornyongpan T."/>
            <person name="Mondo S.J."/>
            <person name="Barry K."/>
            <person name="Sandor L."/>
            <person name="Lee J."/>
            <person name="Lipzen A."/>
            <person name="Pangilinan J."/>
            <person name="LaButti K."/>
            <person name="Hainaut M."/>
            <person name="Henrissat B."/>
            <person name="Grigoriev I.V."/>
            <person name="Spatafora J.W."/>
            <person name="Aime M.C."/>
        </authorList>
    </citation>
    <scope>NUCLEOTIDE SEQUENCE [LARGE SCALE GENOMIC DNA]</scope>
    <source>
        <strain evidence="5 6">MCA 3645</strain>
    </source>
</reference>
<dbReference type="InterPro" id="IPR001789">
    <property type="entry name" value="Sig_transdc_resp-reg_receiver"/>
</dbReference>
<dbReference type="PROSITE" id="PS50110">
    <property type="entry name" value="RESPONSE_REGULATORY"/>
    <property type="match status" value="1"/>
</dbReference>
<dbReference type="STRING" id="1882483.A0A317XMR3"/>
<dbReference type="PANTHER" id="PTHR45339:SF1">
    <property type="entry name" value="HYBRID SIGNAL TRANSDUCTION HISTIDINE KINASE J"/>
    <property type="match status" value="1"/>
</dbReference>
<feature type="non-terminal residue" evidence="5">
    <location>
        <position position="130"/>
    </location>
</feature>